<reference evidence="1" key="1">
    <citation type="submission" date="2021-06" db="EMBL/GenBank/DDBJ databases">
        <authorList>
            <person name="Kallberg Y."/>
            <person name="Tangrot J."/>
            <person name="Rosling A."/>
        </authorList>
    </citation>
    <scope>NUCLEOTIDE SEQUENCE</scope>
    <source>
        <strain evidence="1">MT106</strain>
    </source>
</reference>
<keyword evidence="2" id="KW-1185">Reference proteome</keyword>
<protein>
    <submittedName>
        <fullName evidence="1">8806_t:CDS:1</fullName>
    </submittedName>
</protein>
<proteinExistence type="predicted"/>
<accession>A0A9N9BSW8</accession>
<name>A0A9N9BSW8_9GLOM</name>
<dbReference type="OrthoDB" id="10391434at2759"/>
<comment type="caution">
    <text evidence="1">The sequence shown here is derived from an EMBL/GenBank/DDBJ whole genome shotgun (WGS) entry which is preliminary data.</text>
</comment>
<evidence type="ECO:0000313" key="1">
    <source>
        <dbReference type="EMBL" id="CAG8574903.1"/>
    </source>
</evidence>
<dbReference type="AlphaFoldDB" id="A0A9N9BSW8"/>
<gene>
    <name evidence="1" type="ORF">AGERDE_LOCUS7827</name>
</gene>
<dbReference type="EMBL" id="CAJVPL010001514">
    <property type="protein sequence ID" value="CAG8574903.1"/>
    <property type="molecule type" value="Genomic_DNA"/>
</dbReference>
<evidence type="ECO:0000313" key="2">
    <source>
        <dbReference type="Proteomes" id="UP000789831"/>
    </source>
</evidence>
<dbReference type="Proteomes" id="UP000789831">
    <property type="component" value="Unassembled WGS sequence"/>
</dbReference>
<organism evidence="1 2">
    <name type="scientific">Ambispora gerdemannii</name>
    <dbReference type="NCBI Taxonomy" id="144530"/>
    <lineage>
        <taxon>Eukaryota</taxon>
        <taxon>Fungi</taxon>
        <taxon>Fungi incertae sedis</taxon>
        <taxon>Mucoromycota</taxon>
        <taxon>Glomeromycotina</taxon>
        <taxon>Glomeromycetes</taxon>
        <taxon>Archaeosporales</taxon>
        <taxon>Ambisporaceae</taxon>
        <taxon>Ambispora</taxon>
    </lineage>
</organism>
<sequence>MASPYQTVLRQPIVPTNVLFWILSIAKQVFLGNNAGDNRDNDGKDHGYESLESQDREIVCSIFASILKLLKTVGYEDLKIRRILQDLISIINCNSTFDSSSLLAIVSSDHDELRKHLMQRSTRLEQTLIFASRFPTEIGMIKKILLDEFSIRNDFGLLRPLSVILDLYKSTSPHEIMPLIRHLSISIDEEEEFERQCVSLPPLLQQLMHNEITETWIDCFEISKLQIVNKLRCDKGGSSGKETEKEIENEIVSLSDMNSFESFGDLQKNIRSLLLETKEYEQLILIVTTIAELATNAPYKFLPRILFSLRLFQQLLESIFRNENISNDQRSNVSSIYQISLSIWLSCFAQTTTTSTTNHITSTEPQEPSIDIALLFLLAFDVSSQYEMMVITTSNKNSKKRRPRKIFAPFLAKLLKYFCKVVKYNTLTKDEIIIEKLIEVIIDRLMLKIPLEIIQDEVEDLEQIPGWSKLVDGSFIEFLRT</sequence>